<protein>
    <recommendedName>
        <fullName evidence="1">Flagellar assembly protein T middle domain-containing protein</fullName>
    </recommendedName>
</protein>
<reference evidence="2 3" key="1">
    <citation type="submission" date="2016-11" db="EMBL/GenBank/DDBJ databases">
        <title>Mixed transmission modes and dynamic genome evolution in an obligate animal-bacterial symbiosis.</title>
        <authorList>
            <person name="Russell S.L."/>
            <person name="Corbett-Detig R.B."/>
            <person name="Cavanaugh C.M."/>
        </authorList>
    </citation>
    <scope>NUCLEOTIDE SEQUENCE [LARGE SCALE GENOMIC DNA]</scope>
    <source>
        <strain evidence="2">Sveles-Q1</strain>
    </source>
</reference>
<organism evidence="2 3">
    <name type="scientific">Solemya pervernicosa gill symbiont</name>
    <dbReference type="NCBI Taxonomy" id="642797"/>
    <lineage>
        <taxon>Bacteria</taxon>
        <taxon>Pseudomonadati</taxon>
        <taxon>Pseudomonadota</taxon>
        <taxon>Gammaproteobacteria</taxon>
        <taxon>sulfur-oxidizing symbionts</taxon>
    </lineage>
</organism>
<proteinExistence type="predicted"/>
<keyword evidence="3" id="KW-1185">Reference proteome</keyword>
<dbReference type="EMBL" id="MPRL01000009">
    <property type="protein sequence ID" value="OOZ41480.1"/>
    <property type="molecule type" value="Genomic_DNA"/>
</dbReference>
<gene>
    <name evidence="2" type="ORF">BOW53_03655</name>
</gene>
<comment type="caution">
    <text evidence="2">The sequence shown here is derived from an EMBL/GenBank/DDBJ whole genome shotgun (WGS) entry which is preliminary data.</text>
</comment>
<evidence type="ECO:0000313" key="3">
    <source>
        <dbReference type="Proteomes" id="UP000191110"/>
    </source>
</evidence>
<evidence type="ECO:0000313" key="2">
    <source>
        <dbReference type="EMBL" id="OOZ41480.1"/>
    </source>
</evidence>
<dbReference type="InterPro" id="IPR032386">
    <property type="entry name" value="FlgT_M"/>
</dbReference>
<dbReference type="Gene3D" id="3.40.50.10610">
    <property type="entry name" value="ABC-type transport auxiliary lipoprotein component"/>
    <property type="match status" value="1"/>
</dbReference>
<feature type="domain" description="Flagellar assembly protein T middle" evidence="1">
    <location>
        <begin position="57"/>
        <end position="198"/>
    </location>
</feature>
<sequence>MFRHQPLILLLSTALLMGCLQRPPVPPAKYKPPAESTVNEPTMAEMCSPSAGAEYGLLKRVVVVGFGLSDPAQANDLNEIEQRYPSQLTKLLDDEGRFVLTERGHTILVPAALDLMGNYSRTAAEQARQVAEEQGAQFVISGRFLDLSSTYYDNLIDTARKWPVRQLVVEIEVFDGYSGSLITRHLYRDRVKGRIDMKQITPFDGRFNESEYGQAVAHMLKLQVRDIVNDLACMPMQARILKLDGNTVYIDAGANVLLRPNDELKIFRKRIAAHDLHDKMVAEEIPYGTLTIKRLFPNSSIGTLKLKRGRAEDLRPGDIVRAW</sequence>
<evidence type="ECO:0000259" key="1">
    <source>
        <dbReference type="Pfam" id="PF16539"/>
    </source>
</evidence>
<dbReference type="AlphaFoldDB" id="A0A1T2L8T6"/>
<name>A0A1T2L8T6_9GAMM</name>
<dbReference type="RefSeq" id="WP_172840114.1">
    <property type="nucleotide sequence ID" value="NZ_MPRL01000009.1"/>
</dbReference>
<dbReference type="Pfam" id="PF16539">
    <property type="entry name" value="FlgT_M"/>
    <property type="match status" value="1"/>
</dbReference>
<dbReference type="PROSITE" id="PS51257">
    <property type="entry name" value="PROKAR_LIPOPROTEIN"/>
    <property type="match status" value="1"/>
</dbReference>
<dbReference type="Proteomes" id="UP000191110">
    <property type="component" value="Unassembled WGS sequence"/>
</dbReference>
<accession>A0A1T2L8T6</accession>
<dbReference type="InterPro" id="IPR038165">
    <property type="entry name" value="FlgT_C_sf"/>
</dbReference>
<dbReference type="Gene3D" id="2.40.10.410">
    <property type="entry name" value="FlgT, C-terminal domain"/>
    <property type="match status" value="1"/>
</dbReference>